<evidence type="ECO:0000256" key="3">
    <source>
        <dbReference type="ARBA" id="ARBA00011890"/>
    </source>
</evidence>
<dbReference type="NCBIfam" id="TIGR04364">
    <property type="entry name" value="methyltran_FxLD"/>
    <property type="match status" value="1"/>
</dbReference>
<evidence type="ECO:0000256" key="8">
    <source>
        <dbReference type="ARBA" id="ARBA00022691"/>
    </source>
</evidence>
<dbReference type="GO" id="GO:0032259">
    <property type="term" value="P:methylation"/>
    <property type="evidence" value="ECO:0007669"/>
    <property type="project" value="UniProtKB-KW"/>
</dbReference>
<evidence type="ECO:0000313" key="14">
    <source>
        <dbReference type="Proteomes" id="UP001348641"/>
    </source>
</evidence>
<evidence type="ECO:0000256" key="1">
    <source>
        <dbReference type="ARBA" id="ARBA00004496"/>
    </source>
</evidence>
<keyword evidence="5" id="KW-0963">Cytoplasm</keyword>
<organism evidence="13 14">
    <name type="scientific">Nocardiopsis tropica</name>
    <dbReference type="NCBI Taxonomy" id="109330"/>
    <lineage>
        <taxon>Bacteria</taxon>
        <taxon>Bacillati</taxon>
        <taxon>Actinomycetota</taxon>
        <taxon>Actinomycetes</taxon>
        <taxon>Streptosporangiales</taxon>
        <taxon>Nocardiopsidaceae</taxon>
        <taxon>Nocardiopsis</taxon>
    </lineage>
</organism>
<evidence type="ECO:0000256" key="6">
    <source>
        <dbReference type="ARBA" id="ARBA00022603"/>
    </source>
</evidence>
<evidence type="ECO:0000256" key="7">
    <source>
        <dbReference type="ARBA" id="ARBA00022679"/>
    </source>
</evidence>
<dbReference type="Proteomes" id="UP001348641">
    <property type="component" value="Unassembled WGS sequence"/>
</dbReference>
<feature type="compositionally biased region" description="Acidic residues" evidence="12">
    <location>
        <begin position="10"/>
        <end position="20"/>
    </location>
</feature>
<name>A0ABU7KJ37_9ACTN</name>
<evidence type="ECO:0000256" key="12">
    <source>
        <dbReference type="SAM" id="MobiDB-lite"/>
    </source>
</evidence>
<comment type="subcellular location">
    <subcellularLocation>
        <location evidence="1">Cytoplasm</location>
    </subcellularLocation>
</comment>
<dbReference type="Gene3D" id="3.40.50.150">
    <property type="entry name" value="Vaccinia Virus protein VP39"/>
    <property type="match status" value="1"/>
</dbReference>
<evidence type="ECO:0000256" key="4">
    <source>
        <dbReference type="ARBA" id="ARBA00013346"/>
    </source>
</evidence>
<keyword evidence="7" id="KW-0808">Transferase</keyword>
<dbReference type="PROSITE" id="PS01279">
    <property type="entry name" value="PCMT"/>
    <property type="match status" value="1"/>
</dbReference>
<protein>
    <recommendedName>
        <fullName evidence="4">Protein-L-isoaspartate O-methyltransferase</fullName>
        <ecNumber evidence="3">2.1.1.77</ecNumber>
    </recommendedName>
    <alternativeName>
        <fullName evidence="11">L-isoaspartyl protein carboxyl methyltransferase</fullName>
    </alternativeName>
    <alternativeName>
        <fullName evidence="9">Protein L-isoaspartyl methyltransferase</fullName>
    </alternativeName>
    <alternativeName>
        <fullName evidence="10">Protein-beta-aspartate methyltransferase</fullName>
    </alternativeName>
</protein>
<evidence type="ECO:0000313" key="13">
    <source>
        <dbReference type="EMBL" id="MEE2049311.1"/>
    </source>
</evidence>
<comment type="caution">
    <text evidence="13">The sequence shown here is derived from an EMBL/GenBank/DDBJ whole genome shotgun (WGS) entry which is preliminary data.</text>
</comment>
<dbReference type="PANTHER" id="PTHR11579">
    <property type="entry name" value="PROTEIN-L-ISOASPARTATE O-METHYLTRANSFERASE"/>
    <property type="match status" value="1"/>
</dbReference>
<dbReference type="GO" id="GO:0008168">
    <property type="term" value="F:methyltransferase activity"/>
    <property type="evidence" value="ECO:0007669"/>
    <property type="project" value="UniProtKB-KW"/>
</dbReference>
<comment type="similarity">
    <text evidence="2">Belongs to the methyltransferase superfamily. L-isoaspartyl/D-aspartyl protein methyltransferase family.</text>
</comment>
<dbReference type="InterPro" id="IPR000682">
    <property type="entry name" value="PCMT"/>
</dbReference>
<dbReference type="SUPFAM" id="SSF53335">
    <property type="entry name" value="S-adenosyl-L-methionine-dependent methyltransferases"/>
    <property type="match status" value="1"/>
</dbReference>
<evidence type="ECO:0000256" key="10">
    <source>
        <dbReference type="ARBA" id="ARBA00031323"/>
    </source>
</evidence>
<feature type="region of interest" description="Disordered" evidence="12">
    <location>
        <begin position="1"/>
        <end position="22"/>
    </location>
</feature>
<proteinExistence type="inferred from homology"/>
<gene>
    <name evidence="13" type="primary">fxlM</name>
    <name evidence="13" type="ORF">Q8A49_02260</name>
</gene>
<evidence type="ECO:0000256" key="2">
    <source>
        <dbReference type="ARBA" id="ARBA00005369"/>
    </source>
</evidence>
<sequence>MGVQPLAPAAEEDPVDDDANTPERLREALVDEVAARSARLGRPLAPRVEAALRTVPRHLFLPGRSLERAYADIPVVTRTDSAGLPTSSVSQPAMVATMLDQLRVEPGHRVLEIGSGGYNAALLSELVGPAGSVTTVDIDPGVTARARSALDGAGHGRVDVVLADGEFGLPDRAPFDRIVVTVGTWDIPPAWPGQLAPGGRIVTPLRLRGLTRSLALEPDGGRLVSRSEEPCGFVPMQGAGESSVLRVPLHGDEVGLLVEDGPAPDAAPLADAAASPRVDLRSGVAPGPADPFTGPDLWLATALPGFCLLTATPQAVARGLVRPAWTTGTPALAEDGGFAYLGAPGPAGAGTGRSEFVVHAHGRRAEDLAARLAGRMRDWDRDHRSGPGPVFTVHPAGTPDRALPDGFVIDKRHTRVVVTWP</sequence>
<evidence type="ECO:0000256" key="9">
    <source>
        <dbReference type="ARBA" id="ARBA00030757"/>
    </source>
</evidence>
<evidence type="ECO:0000256" key="5">
    <source>
        <dbReference type="ARBA" id="ARBA00022490"/>
    </source>
</evidence>
<dbReference type="InterPro" id="IPR027573">
    <property type="entry name" value="Methyltran_FxLD"/>
</dbReference>
<reference evidence="13 14" key="1">
    <citation type="submission" date="2023-07" db="EMBL/GenBank/DDBJ databases">
        <authorList>
            <person name="Girao M."/>
            <person name="Carvalho M.F."/>
        </authorList>
    </citation>
    <scope>NUCLEOTIDE SEQUENCE [LARGE SCALE GENOMIC DNA]</scope>
    <source>
        <strain evidence="13 14">66/93</strain>
    </source>
</reference>
<dbReference type="RefSeq" id="WP_330156599.1">
    <property type="nucleotide sequence ID" value="NZ_BAAAJA010000010.1"/>
</dbReference>
<dbReference type="InterPro" id="IPR029063">
    <property type="entry name" value="SAM-dependent_MTases_sf"/>
</dbReference>
<accession>A0ABU7KJ37</accession>
<dbReference type="Pfam" id="PF01135">
    <property type="entry name" value="PCMT"/>
    <property type="match status" value="1"/>
</dbReference>
<evidence type="ECO:0000256" key="11">
    <source>
        <dbReference type="ARBA" id="ARBA00031350"/>
    </source>
</evidence>
<keyword evidence="6 13" id="KW-0489">Methyltransferase</keyword>
<keyword evidence="8" id="KW-0949">S-adenosyl-L-methionine</keyword>
<dbReference type="EC" id="2.1.1.77" evidence="3"/>
<dbReference type="PANTHER" id="PTHR11579:SF0">
    <property type="entry name" value="PROTEIN-L-ISOASPARTATE(D-ASPARTATE) O-METHYLTRANSFERASE"/>
    <property type="match status" value="1"/>
</dbReference>
<dbReference type="CDD" id="cd02440">
    <property type="entry name" value="AdoMet_MTases"/>
    <property type="match status" value="1"/>
</dbReference>
<dbReference type="EMBL" id="JAUUCC010000003">
    <property type="protein sequence ID" value="MEE2049311.1"/>
    <property type="molecule type" value="Genomic_DNA"/>
</dbReference>